<evidence type="ECO:0000313" key="2">
    <source>
        <dbReference type="EMBL" id="CAG9311819.1"/>
    </source>
</evidence>
<dbReference type="EMBL" id="CAJZBQ010000005">
    <property type="protein sequence ID" value="CAG9311819.1"/>
    <property type="molecule type" value="Genomic_DNA"/>
</dbReference>
<protein>
    <submittedName>
        <fullName evidence="2">Uncharacterized protein</fullName>
    </submittedName>
</protein>
<gene>
    <name evidence="2" type="ORF">BSTOLATCC_MIC5079</name>
</gene>
<dbReference type="AlphaFoldDB" id="A0AAU9IKX8"/>
<organism evidence="2 3">
    <name type="scientific">Blepharisma stoltei</name>
    <dbReference type="NCBI Taxonomy" id="1481888"/>
    <lineage>
        <taxon>Eukaryota</taxon>
        <taxon>Sar</taxon>
        <taxon>Alveolata</taxon>
        <taxon>Ciliophora</taxon>
        <taxon>Postciliodesmatophora</taxon>
        <taxon>Heterotrichea</taxon>
        <taxon>Heterotrichida</taxon>
        <taxon>Blepharismidae</taxon>
        <taxon>Blepharisma</taxon>
    </lineage>
</organism>
<keyword evidence="3" id="KW-1185">Reference proteome</keyword>
<evidence type="ECO:0000313" key="3">
    <source>
        <dbReference type="Proteomes" id="UP001162131"/>
    </source>
</evidence>
<sequence>MLDFIDLQVIRIEGIEYDPADLSVSLITDSKCIGKVYPLSQANEMNPIRIPSLCYLQFVTKIVSHQEQIISSVTLQTQILPKEGYQWVPLFQCSNDLIYSFPKEIGPIKLLIYIKSKRPLSPVQEITENSEQGSEINSSMTFREETMPELKFSNGSIDEKEREEKQAYYSLRIIELEQTIQRDRFNFNEELIRSGQEYKKAIDQISIELEIYKAKSKNFQKLIDEFKEENEELRAKLEQEKEKTNAAEENLQKNILKSKMSENSLLKILEKKDADLFDLRDQIKVLKNENQELQDRNKIIQNQKCSVQTKLSPSLKNSGTKSNKENTQKKIALMSQKNQSKLKMTLIKH</sequence>
<dbReference type="Proteomes" id="UP001162131">
    <property type="component" value="Unassembled WGS sequence"/>
</dbReference>
<comment type="caution">
    <text evidence="2">The sequence shown here is derived from an EMBL/GenBank/DDBJ whole genome shotgun (WGS) entry which is preliminary data.</text>
</comment>
<name>A0AAU9IKX8_9CILI</name>
<reference evidence="2" key="1">
    <citation type="submission" date="2021-09" db="EMBL/GenBank/DDBJ databases">
        <authorList>
            <consortium name="AG Swart"/>
            <person name="Singh M."/>
            <person name="Singh A."/>
            <person name="Seah K."/>
            <person name="Emmerich C."/>
        </authorList>
    </citation>
    <scope>NUCLEOTIDE SEQUENCE</scope>
    <source>
        <strain evidence="2">ATCC30299</strain>
    </source>
</reference>
<proteinExistence type="predicted"/>
<keyword evidence="1" id="KW-0175">Coiled coil</keyword>
<accession>A0AAU9IKX8</accession>
<evidence type="ECO:0000256" key="1">
    <source>
        <dbReference type="SAM" id="Coils"/>
    </source>
</evidence>
<feature type="coiled-coil region" evidence="1">
    <location>
        <begin position="209"/>
        <end position="303"/>
    </location>
</feature>